<evidence type="ECO:0000313" key="2">
    <source>
        <dbReference type="Proteomes" id="UP000007800"/>
    </source>
</evidence>
<protein>
    <submittedName>
        <fullName evidence="1">Uncharacterized protein</fullName>
    </submittedName>
</protein>
<evidence type="ECO:0000313" key="1">
    <source>
        <dbReference type="EMBL" id="EER05430.1"/>
    </source>
</evidence>
<proteinExistence type="predicted"/>
<keyword evidence="2" id="KW-1185">Reference proteome</keyword>
<dbReference type="EMBL" id="GG680938">
    <property type="protein sequence ID" value="EER05430.1"/>
    <property type="molecule type" value="Genomic_DNA"/>
</dbReference>
<dbReference type="AlphaFoldDB" id="C5LCX7"/>
<name>C5LCX7_PERM5</name>
<reference evidence="1 2" key="1">
    <citation type="submission" date="2008-07" db="EMBL/GenBank/DDBJ databases">
        <authorList>
            <person name="El-Sayed N."/>
            <person name="Caler E."/>
            <person name="Inman J."/>
            <person name="Amedeo P."/>
            <person name="Hass B."/>
            <person name="Wortman J."/>
        </authorList>
    </citation>
    <scope>NUCLEOTIDE SEQUENCE [LARGE SCALE GENOMIC DNA]</scope>
    <source>
        <strain evidence="2">ATCC 50983 / TXsc</strain>
    </source>
</reference>
<dbReference type="InParanoid" id="C5LCX7"/>
<accession>C5LCX7</accession>
<dbReference type="RefSeq" id="XP_002773614.1">
    <property type="nucleotide sequence ID" value="XM_002773568.1"/>
</dbReference>
<organism evidence="2">
    <name type="scientific">Perkinsus marinus (strain ATCC 50983 / TXsc)</name>
    <dbReference type="NCBI Taxonomy" id="423536"/>
    <lineage>
        <taxon>Eukaryota</taxon>
        <taxon>Sar</taxon>
        <taxon>Alveolata</taxon>
        <taxon>Perkinsozoa</taxon>
        <taxon>Perkinsea</taxon>
        <taxon>Perkinsida</taxon>
        <taxon>Perkinsidae</taxon>
        <taxon>Perkinsus</taxon>
    </lineage>
</organism>
<sequence length="84" mass="9340">MLVNDRLNKFRCRLTLVPHPPTKILSLAISVNKVHDKVNLLSKQGIYPIKLVAALMVTRSSTLGLNTLYLIQGVILVGYIRAKS</sequence>
<dbReference type="Proteomes" id="UP000007800">
    <property type="component" value="Unassembled WGS sequence"/>
</dbReference>
<gene>
    <name evidence="1" type="ORF">Pmar_PMAR024893</name>
</gene>
<dbReference type="GeneID" id="9041712"/>